<dbReference type="Pfam" id="PF01464">
    <property type="entry name" value="SLT"/>
    <property type="match status" value="1"/>
</dbReference>
<reference evidence="4 5" key="2">
    <citation type="journal article" date="2016" name="Appl. Microbiol. Biotechnol.">
        <title>Mutations improving production and secretion of extracellular lipase by Burkholderia glumae PG1.</title>
        <authorList>
            <person name="Knapp A."/>
            <person name="Voget S."/>
            <person name="Gao R."/>
            <person name="Zaburannyi N."/>
            <person name="Krysciak D."/>
            <person name="Breuer M."/>
            <person name="Hauer B."/>
            <person name="Streit W.R."/>
            <person name="Muller R."/>
            <person name="Daniel R."/>
            <person name="Jaeger K.E."/>
        </authorList>
    </citation>
    <scope>NUCLEOTIDE SEQUENCE [LARGE SCALE GENOMIC DNA]</scope>
    <source>
        <strain evidence="4 5">PG1</strain>
    </source>
</reference>
<feature type="region of interest" description="Disordered" evidence="2">
    <location>
        <begin position="98"/>
        <end position="147"/>
    </location>
</feature>
<evidence type="ECO:0000259" key="3">
    <source>
        <dbReference type="Pfam" id="PF01464"/>
    </source>
</evidence>
<evidence type="ECO:0000256" key="2">
    <source>
        <dbReference type="SAM" id="MobiDB-lite"/>
    </source>
</evidence>
<dbReference type="AlphaFoldDB" id="A0A0B6RYC5"/>
<reference evidence="5" key="1">
    <citation type="submission" date="2011-03" db="EMBL/GenBank/DDBJ databases">
        <authorList>
            <person name="Voget S."/>
            <person name="Streit W.R."/>
            <person name="Jaeger K.E."/>
            <person name="Daniel R."/>
        </authorList>
    </citation>
    <scope>NUCLEOTIDE SEQUENCE [LARGE SCALE GENOMIC DNA]</scope>
    <source>
        <strain evidence="5">PG1</strain>
    </source>
</reference>
<dbReference type="Proteomes" id="UP000031838">
    <property type="component" value="Chromosome 1"/>
</dbReference>
<dbReference type="PANTHER" id="PTHR37423:SF2">
    <property type="entry name" value="MEMBRANE-BOUND LYTIC MUREIN TRANSGLYCOSYLASE C"/>
    <property type="match status" value="1"/>
</dbReference>
<evidence type="ECO:0000256" key="1">
    <source>
        <dbReference type="ARBA" id="ARBA00007734"/>
    </source>
</evidence>
<dbReference type="InterPro" id="IPR023346">
    <property type="entry name" value="Lysozyme-like_dom_sf"/>
</dbReference>
<proteinExistence type="inferred from homology"/>
<name>A0A0B6RYC5_BURPL</name>
<sequence length="278" mass="26796">MSLSVSSVGSSSFDPTQNSAVSQALQQLQQIEQLIRALIAALQMTASLNNNPSPSVGGVGGGGGGGGGMPSFGGGGLGGGGVGAPSTLAAAAPAATPATGAASGAIPGADAATSTTPTTDATTTPQPASASAVQSPPATSGGDMTPQQVASKYNSEIMSASQATGVPPGILAGQIWQESKGVADTPGGGLMQLGPDEFQKYGGGDISNPADNIRAGANYMKDLAAQFGGNMDAALRAYNSGPNGVDLGNLNSTPAGTGDPTYVQKVTQAAQESGLATT</sequence>
<dbReference type="HOGENOM" id="CLU_999926_0_0_4"/>
<dbReference type="KEGG" id="bgp:BGL_1c26940"/>
<dbReference type="PANTHER" id="PTHR37423">
    <property type="entry name" value="SOLUBLE LYTIC MUREIN TRANSGLYCOSYLASE-RELATED"/>
    <property type="match status" value="1"/>
</dbReference>
<gene>
    <name evidence="4" type="ORF">BGL_1c26940</name>
</gene>
<evidence type="ECO:0000313" key="4">
    <source>
        <dbReference type="EMBL" id="AJK47179.1"/>
    </source>
</evidence>
<comment type="similarity">
    <text evidence="1">Belongs to the transglycosylase Slt family.</text>
</comment>
<dbReference type="EMBL" id="CP002580">
    <property type="protein sequence ID" value="AJK47179.1"/>
    <property type="molecule type" value="Genomic_DNA"/>
</dbReference>
<protein>
    <submittedName>
        <fullName evidence="4">Putative lytic transglycosylase</fullName>
    </submittedName>
</protein>
<feature type="compositionally biased region" description="Low complexity" evidence="2">
    <location>
        <begin position="98"/>
        <end position="140"/>
    </location>
</feature>
<keyword evidence="5" id="KW-1185">Reference proteome</keyword>
<organism evidence="4 5">
    <name type="scientific">Burkholderia plantarii</name>
    <dbReference type="NCBI Taxonomy" id="41899"/>
    <lineage>
        <taxon>Bacteria</taxon>
        <taxon>Pseudomonadati</taxon>
        <taxon>Pseudomonadota</taxon>
        <taxon>Betaproteobacteria</taxon>
        <taxon>Burkholderiales</taxon>
        <taxon>Burkholderiaceae</taxon>
        <taxon>Burkholderia</taxon>
    </lineage>
</organism>
<dbReference type="SUPFAM" id="SSF53955">
    <property type="entry name" value="Lysozyme-like"/>
    <property type="match status" value="1"/>
</dbReference>
<dbReference type="CDD" id="cd00254">
    <property type="entry name" value="LT-like"/>
    <property type="match status" value="1"/>
</dbReference>
<dbReference type="Gene3D" id="1.10.530.10">
    <property type="match status" value="1"/>
</dbReference>
<feature type="domain" description="Transglycosylase SLT" evidence="3">
    <location>
        <begin position="158"/>
        <end position="245"/>
    </location>
</feature>
<evidence type="ECO:0000313" key="5">
    <source>
        <dbReference type="Proteomes" id="UP000031838"/>
    </source>
</evidence>
<dbReference type="RefSeq" id="WP_080937216.1">
    <property type="nucleotide sequence ID" value="NZ_CP002580.1"/>
</dbReference>
<dbReference type="InterPro" id="IPR008258">
    <property type="entry name" value="Transglycosylase_SLT_dom_1"/>
</dbReference>
<accession>A0A0B6RYC5</accession>